<dbReference type="InterPro" id="IPR017907">
    <property type="entry name" value="Znf_RING_CS"/>
</dbReference>
<protein>
    <submittedName>
        <fullName evidence="5">Uncharacterized protein</fullName>
    </submittedName>
</protein>
<evidence type="ECO:0000256" key="3">
    <source>
        <dbReference type="ARBA" id="ARBA00022833"/>
    </source>
</evidence>
<dbReference type="Proteomes" id="UP000749559">
    <property type="component" value="Unassembled WGS sequence"/>
</dbReference>
<feature type="region of interest" description="Disordered" evidence="4">
    <location>
        <begin position="106"/>
        <end position="146"/>
    </location>
</feature>
<dbReference type="SUPFAM" id="SSF57845">
    <property type="entry name" value="B-box zinc-binding domain"/>
    <property type="match status" value="1"/>
</dbReference>
<reference evidence="5" key="1">
    <citation type="submission" date="2022-03" db="EMBL/GenBank/DDBJ databases">
        <authorList>
            <person name="Martin C."/>
        </authorList>
    </citation>
    <scope>NUCLEOTIDE SEQUENCE</scope>
</reference>
<feature type="compositionally biased region" description="Low complexity" evidence="4">
    <location>
        <begin position="106"/>
        <end position="118"/>
    </location>
</feature>
<dbReference type="InterPro" id="IPR001841">
    <property type="entry name" value="Znf_RING"/>
</dbReference>
<feature type="region of interest" description="Disordered" evidence="4">
    <location>
        <begin position="840"/>
        <end position="877"/>
    </location>
</feature>
<dbReference type="Pfam" id="PF00643">
    <property type="entry name" value="zf-B_box"/>
    <property type="match status" value="1"/>
</dbReference>
<keyword evidence="6" id="KW-1185">Reference proteome</keyword>
<dbReference type="PANTHER" id="PTHR25462">
    <property type="entry name" value="BONUS, ISOFORM C-RELATED"/>
    <property type="match status" value="1"/>
</dbReference>
<dbReference type="InterPro" id="IPR027370">
    <property type="entry name" value="Znf-RING_euk"/>
</dbReference>
<evidence type="ECO:0000256" key="2">
    <source>
        <dbReference type="ARBA" id="ARBA00022771"/>
    </source>
</evidence>
<sequence length="877" mass="96925">MNFPKECKDFNYEAMEDELTCPVCLELYADPLMLPCSHSVCKSCLTDIFNSKEDKTKGLQCPACRKQHRVTKGTIPQLPRNLALENIVIRYTEEISKHISKTLNKSLSFKSESPPSKSESPEPRDTDKATGGPSHSHEGFPSAQNSKRKCDLCESSNQAKATQYCCQCDVNYCNPCLNKYHPRRGALLRHKLRAPFDVEKNQNVEYCEDHTTEHASIYCDHCKLLICHLCVCDGDGKHGGHKILKPENASRKMKESIEGTKLKLENLLTALSDQCSKAEDIQAEMKATHINARTKIEAQCKQIIQDNVSALTLERDKLLHNLSAMETQHLKQIHVYIKDNQEVKQKLQTLAESCQTLLDEKSTIASLQNAHQMDPLMKNVVTTAESSKDVAAQYQSLLRAKQNSLELKHCLDDFRTIAKDTLNYLLEDTDSQCPVIVPCVNSPSTSGKTPVSPRFQSKCLTTWGFTSTTFTADPVQDDASWTIAVERNNTQIGDFGHGYLFGVGITSEELTVKDQVGVATKSYGILCLGGMLIVSSNGKHESVMALPQLPLNITLTVLHNQPKHDHITMSYRVSSQEWGNEVSGRKIIHSPELCAKTIPAFTVSQRVKMLFPYIFSEDTPTEDVNDRASSPEIEPTKDKTTIESPLKVPSPLKSPTKQSQSPLKQGQSPLKSSLKGEQSPLKSPLKDEKSPLKSQQNCLAQLPIKSDMKKTVIPSSNKLQKKTEPPSKLPCNSSQNEVKVSENVINNVSKSNTTVKTLPCQIPAESAPQNKDGDKSSSNNIKSSSNPPQTPPSVKSSSPKAEIPELHIVEETDIDELVEANGDKTPEKAIAPTSIDNYTIVVDGNDSSDADDDDSSDDNNLTLPEIPHIQALQESAL</sequence>
<dbReference type="GO" id="GO:0061630">
    <property type="term" value="F:ubiquitin protein ligase activity"/>
    <property type="evidence" value="ECO:0007669"/>
    <property type="project" value="TreeGrafter"/>
</dbReference>
<dbReference type="SMART" id="SM00184">
    <property type="entry name" value="RING"/>
    <property type="match status" value="1"/>
</dbReference>
<dbReference type="EMBL" id="CAIIXF020000003">
    <property type="protein sequence ID" value="CAH1779394.1"/>
    <property type="molecule type" value="Genomic_DNA"/>
</dbReference>
<organism evidence="5 6">
    <name type="scientific">Owenia fusiformis</name>
    <name type="common">Polychaete worm</name>
    <dbReference type="NCBI Taxonomy" id="6347"/>
    <lineage>
        <taxon>Eukaryota</taxon>
        <taxon>Metazoa</taxon>
        <taxon>Spiralia</taxon>
        <taxon>Lophotrochozoa</taxon>
        <taxon>Annelida</taxon>
        <taxon>Polychaeta</taxon>
        <taxon>Sedentaria</taxon>
        <taxon>Canalipalpata</taxon>
        <taxon>Sabellida</taxon>
        <taxon>Oweniida</taxon>
        <taxon>Oweniidae</taxon>
        <taxon>Owenia</taxon>
    </lineage>
</organism>
<dbReference type="Pfam" id="PF13445">
    <property type="entry name" value="zf-RING_UBOX"/>
    <property type="match status" value="1"/>
</dbReference>
<gene>
    <name evidence="5" type="ORF">OFUS_LOCUS6207</name>
</gene>
<dbReference type="InterPro" id="IPR013083">
    <property type="entry name" value="Znf_RING/FYVE/PHD"/>
</dbReference>
<dbReference type="PROSITE" id="PS50089">
    <property type="entry name" value="ZF_RING_2"/>
    <property type="match status" value="1"/>
</dbReference>
<feature type="compositionally biased region" description="Low complexity" evidence="4">
    <location>
        <begin position="644"/>
        <end position="655"/>
    </location>
</feature>
<evidence type="ECO:0000313" key="5">
    <source>
        <dbReference type="EMBL" id="CAH1779394.1"/>
    </source>
</evidence>
<dbReference type="Gene3D" id="4.10.830.40">
    <property type="match status" value="1"/>
</dbReference>
<accession>A0A8J1XQS3</accession>
<keyword evidence="1" id="KW-0479">Metal-binding</keyword>
<dbReference type="PANTHER" id="PTHR25462:SF306">
    <property type="entry name" value="TRIPARTITE MOTIF CONTAINING 9"/>
    <property type="match status" value="1"/>
</dbReference>
<comment type="caution">
    <text evidence="5">The sequence shown here is derived from an EMBL/GenBank/DDBJ whole genome shotgun (WGS) entry which is preliminary data.</text>
</comment>
<dbReference type="Gene3D" id="3.30.40.10">
    <property type="entry name" value="Zinc/RING finger domain, C3HC4 (zinc finger)"/>
    <property type="match status" value="1"/>
</dbReference>
<dbReference type="PROSITE" id="PS50119">
    <property type="entry name" value="ZF_BBOX"/>
    <property type="match status" value="2"/>
</dbReference>
<dbReference type="OrthoDB" id="6156957at2759"/>
<evidence type="ECO:0000256" key="1">
    <source>
        <dbReference type="ARBA" id="ARBA00022723"/>
    </source>
</evidence>
<feature type="compositionally biased region" description="Basic and acidic residues" evidence="4">
    <location>
        <begin position="119"/>
        <end position="128"/>
    </location>
</feature>
<dbReference type="Gene3D" id="3.30.160.60">
    <property type="entry name" value="Classic Zinc Finger"/>
    <property type="match status" value="1"/>
</dbReference>
<proteinExistence type="predicted"/>
<dbReference type="PROSITE" id="PS00518">
    <property type="entry name" value="ZF_RING_1"/>
    <property type="match status" value="1"/>
</dbReference>
<feature type="region of interest" description="Disordered" evidence="4">
    <location>
        <begin position="620"/>
        <end position="813"/>
    </location>
</feature>
<feature type="compositionally biased region" description="Polar residues" evidence="4">
    <location>
        <begin position="730"/>
        <end position="756"/>
    </location>
</feature>
<dbReference type="AlphaFoldDB" id="A0A8J1XQS3"/>
<dbReference type="InterPro" id="IPR047153">
    <property type="entry name" value="TRIM45/56/19-like"/>
</dbReference>
<dbReference type="CDD" id="cd19756">
    <property type="entry name" value="Bbox2"/>
    <property type="match status" value="1"/>
</dbReference>
<feature type="compositionally biased region" description="Acidic residues" evidence="4">
    <location>
        <begin position="846"/>
        <end position="857"/>
    </location>
</feature>
<dbReference type="SUPFAM" id="SSF57850">
    <property type="entry name" value="RING/U-box"/>
    <property type="match status" value="1"/>
</dbReference>
<evidence type="ECO:0000256" key="4">
    <source>
        <dbReference type="SAM" id="MobiDB-lite"/>
    </source>
</evidence>
<evidence type="ECO:0000313" key="6">
    <source>
        <dbReference type="Proteomes" id="UP000749559"/>
    </source>
</evidence>
<feature type="compositionally biased region" description="Polar residues" evidence="4">
    <location>
        <begin position="656"/>
        <end position="671"/>
    </location>
</feature>
<dbReference type="InterPro" id="IPR000315">
    <property type="entry name" value="Znf_B-box"/>
</dbReference>
<keyword evidence="2" id="KW-0863">Zinc-finger</keyword>
<keyword evidence="3" id="KW-0862">Zinc</keyword>
<feature type="compositionally biased region" description="Low complexity" evidence="4">
    <location>
        <begin position="776"/>
        <end position="786"/>
    </location>
</feature>
<dbReference type="SMART" id="SM00336">
    <property type="entry name" value="BBOX"/>
    <property type="match status" value="2"/>
</dbReference>
<dbReference type="GO" id="GO:0008270">
    <property type="term" value="F:zinc ion binding"/>
    <property type="evidence" value="ECO:0007669"/>
    <property type="project" value="UniProtKB-KW"/>
</dbReference>
<name>A0A8J1XQS3_OWEFU</name>